<dbReference type="Proteomes" id="UP000245368">
    <property type="component" value="Chromosome"/>
</dbReference>
<keyword evidence="2" id="KW-1185">Reference proteome</keyword>
<evidence type="ECO:0000313" key="2">
    <source>
        <dbReference type="Proteomes" id="UP000245368"/>
    </source>
</evidence>
<evidence type="ECO:0000313" key="1">
    <source>
        <dbReference type="EMBL" id="AWN23036.1"/>
    </source>
</evidence>
<gene>
    <name evidence="1" type="ORF">DKM44_07165</name>
</gene>
<name>A0A2Z3JGC2_9DEIO</name>
<sequence length="92" mass="10037">MTADELNRNWAAQLSPTHQQVWKRMQEQGAQASWTDDAAPRFVVTQHGRVLATHLKGNLPAGVVVPAALFEAGHKIETQGPDIKILPEMASA</sequence>
<dbReference type="OrthoDB" id="71149at2"/>
<accession>A0A2Z3JGC2</accession>
<dbReference type="EMBL" id="CP029494">
    <property type="protein sequence ID" value="AWN23036.1"/>
    <property type="molecule type" value="Genomic_DNA"/>
</dbReference>
<dbReference type="KEGG" id="dez:DKM44_07165"/>
<proteinExistence type="predicted"/>
<protein>
    <submittedName>
        <fullName evidence="1">Uncharacterized protein</fullName>
    </submittedName>
</protein>
<reference evidence="1 2" key="1">
    <citation type="submission" date="2018-05" db="EMBL/GenBank/DDBJ databases">
        <title>Complete Genome Sequence of Deinococcus sp. strain 17bor-2.</title>
        <authorList>
            <person name="Srinivasan S."/>
        </authorList>
    </citation>
    <scope>NUCLEOTIDE SEQUENCE [LARGE SCALE GENOMIC DNA]</scope>
    <source>
        <strain evidence="1 2">17bor-2</strain>
    </source>
</reference>
<dbReference type="AlphaFoldDB" id="A0A2Z3JGC2"/>
<dbReference type="RefSeq" id="WP_109826507.1">
    <property type="nucleotide sequence ID" value="NZ_CP029494.1"/>
</dbReference>
<organism evidence="1 2">
    <name type="scientific">Deinococcus irradiatisoli</name>
    <dbReference type="NCBI Taxonomy" id="2202254"/>
    <lineage>
        <taxon>Bacteria</taxon>
        <taxon>Thermotogati</taxon>
        <taxon>Deinococcota</taxon>
        <taxon>Deinococci</taxon>
        <taxon>Deinococcales</taxon>
        <taxon>Deinococcaceae</taxon>
        <taxon>Deinococcus</taxon>
    </lineage>
</organism>